<dbReference type="GO" id="GO:0005829">
    <property type="term" value="C:cytosol"/>
    <property type="evidence" value="ECO:0007669"/>
    <property type="project" value="TreeGrafter"/>
</dbReference>
<dbReference type="SUPFAM" id="SSF141734">
    <property type="entry name" value="HisI-like"/>
    <property type="match status" value="1"/>
</dbReference>
<keyword evidence="9" id="KW-0479">Metal-binding</keyword>
<dbReference type="CDD" id="cd11546">
    <property type="entry name" value="NTP-PPase_His4"/>
    <property type="match status" value="1"/>
</dbReference>
<comment type="pathway">
    <text evidence="5">Amino-acid biosynthesis; L-histidine biosynthesis; L-histidine from 5-phospho-alpha-D-ribose 1-diphosphate: step 3/9.</text>
</comment>
<dbReference type="InterPro" id="IPR012131">
    <property type="entry name" value="Hstdl_DH"/>
</dbReference>
<evidence type="ECO:0000256" key="6">
    <source>
        <dbReference type="ARBA" id="ARBA00005204"/>
    </source>
</evidence>
<dbReference type="GO" id="GO:0046872">
    <property type="term" value="F:metal ion binding"/>
    <property type="evidence" value="ECO:0007669"/>
    <property type="project" value="UniProtKB-KW"/>
</dbReference>
<dbReference type="NCBIfam" id="TIGR03188">
    <property type="entry name" value="histidine_hisI"/>
    <property type="match status" value="1"/>
</dbReference>
<keyword evidence="11 19" id="KW-0378">Hydrolase</keyword>
<proteinExistence type="inferred from homology"/>
<keyword evidence="10 19" id="KW-0547">Nucleotide-binding</keyword>
<dbReference type="EC" id="3.6.1.31" evidence="19"/>
<keyword evidence="22" id="KW-1185">Reference proteome</keyword>
<comment type="cofactor">
    <cofactor evidence="3">
        <name>Zn(2+)</name>
        <dbReference type="ChEBI" id="CHEBI:29105"/>
    </cofactor>
</comment>
<dbReference type="Gene3D" id="3.10.20.810">
    <property type="entry name" value="Phosphoribosyl-AMP cyclohydrolase"/>
    <property type="match status" value="1"/>
</dbReference>
<evidence type="ECO:0000256" key="7">
    <source>
        <dbReference type="ARBA" id="ARBA00008260"/>
    </source>
</evidence>
<evidence type="ECO:0000256" key="4">
    <source>
        <dbReference type="ARBA" id="ARBA00004940"/>
    </source>
</evidence>
<evidence type="ECO:0000256" key="10">
    <source>
        <dbReference type="ARBA" id="ARBA00022741"/>
    </source>
</evidence>
<keyword evidence="12" id="KW-0862">Zinc</keyword>
<dbReference type="Pfam" id="PF01502">
    <property type="entry name" value="PRA-CH"/>
    <property type="match status" value="1"/>
</dbReference>
<dbReference type="FunFam" id="1.10.287.1080:FF:000002">
    <property type="entry name" value="Histidine biosynthesis bifunctional protein HisIE"/>
    <property type="match status" value="1"/>
</dbReference>
<dbReference type="Gene3D" id="1.10.287.1080">
    <property type="entry name" value="MazG-like"/>
    <property type="match status" value="1"/>
</dbReference>
<dbReference type="AlphaFoldDB" id="A0A9W8XSJ9"/>
<sequence>MAPPLLAAIDLLDYTQPTHGLNPLQLSYIGNVFARVTPETIDQALSHLQQSVGRYTNYLGVASLESIDDVISLLDAGAAKVFVTRPQLSRLLEKNIDQDRIVLCLPGSTREENIEAISGTQVDVYSHQIGDLDLVEAWLKEHGTERPEVFVSFANPTLDDAVKIAKLGGVPVIPAQALKVDAEPGPGLLSVAKLLMANAVSDRPDGLFTTLVTDERGIALGLVYSSEESVAKSLETGRGVYQSRKRGLWYKGESSGDIQELVSISFDCDSDCLQFVVRQKGRGFCHLATPTCFGQYRGLSKLQKTLQSRKESAPAGSYTARLFNDSQLLRAKILEEATELCDANTKQEIAFEAADLLYFALTKCVSAGVSLEDVERNLDAKSIKVKRRQGDAKPAFAAQAAAAATAATNGGSNGTATKEEIKEAASIPKSKDDPAGLKNGRIAMKRMVTSQEMPQKIQAALQRPSQRSSEKIIGICNPIIEAVKTRGDAAVLEYTHKFEKATSLTSPVLKAPFPEHLMQLAPETAKAIDISFENIRKFHAAQKEEKPLVVETMPGVVCSRFSRPIERVGLYVPGGTAVLPSSALMLGVPALVAGCKKIVLATPPRSDGSVTPEIVYAAHKVGAEAIVLAGGAQAVAAMAYGTESVSKVDKILGPGNQFVTAAKMIVSNDTNAGVSIDMPAGPSEVLVVADSSANPKFVASDLLSQAEHGVDSQVICIAVGLSEQQLAAIEDELDEQANALPRVDIVRGAIEHSLTLVVENIQEAMELSNQYAPEHLILQVQDAEKVVDLVENAGSVFIGQWTPESVGDYSAGVNHSLPTFGYAKQYSGVNLGSYIKHITSANLTYEGLQNVGTAVMELARVEQLEAHRRAVSLRLGVA</sequence>
<dbReference type="InterPro" id="IPR001692">
    <property type="entry name" value="Histidinol_DH_CS"/>
</dbReference>
<evidence type="ECO:0000256" key="5">
    <source>
        <dbReference type="ARBA" id="ARBA00005169"/>
    </source>
</evidence>
<evidence type="ECO:0000256" key="13">
    <source>
        <dbReference type="ARBA" id="ARBA00022840"/>
    </source>
</evidence>
<dbReference type="CDD" id="cd06572">
    <property type="entry name" value="Histidinol_dh"/>
    <property type="match status" value="1"/>
</dbReference>
<dbReference type="GO" id="GO:0004636">
    <property type="term" value="F:phosphoribosyl-ATP diphosphatase activity"/>
    <property type="evidence" value="ECO:0007669"/>
    <property type="project" value="UniProtKB-UniRule"/>
</dbReference>
<comment type="catalytic activity">
    <reaction evidence="2 19">
        <text>1-(5-phospho-beta-D-ribosyl)-ATP + H2O = 1-(5-phospho-beta-D-ribosyl)-5'-AMP + diphosphate + H(+)</text>
        <dbReference type="Rhea" id="RHEA:22828"/>
        <dbReference type="ChEBI" id="CHEBI:15377"/>
        <dbReference type="ChEBI" id="CHEBI:15378"/>
        <dbReference type="ChEBI" id="CHEBI:33019"/>
        <dbReference type="ChEBI" id="CHEBI:59457"/>
        <dbReference type="ChEBI" id="CHEBI:73183"/>
        <dbReference type="EC" id="3.6.1.31"/>
    </reaction>
</comment>
<evidence type="ECO:0000256" key="17">
    <source>
        <dbReference type="ARBA" id="ARBA00023268"/>
    </source>
</evidence>
<organism evidence="21 22">
    <name type="scientific">Didymosphaeria variabile</name>
    <dbReference type="NCBI Taxonomy" id="1932322"/>
    <lineage>
        <taxon>Eukaryota</taxon>
        <taxon>Fungi</taxon>
        <taxon>Dikarya</taxon>
        <taxon>Ascomycota</taxon>
        <taxon>Pezizomycotina</taxon>
        <taxon>Dothideomycetes</taxon>
        <taxon>Pleosporomycetidae</taxon>
        <taxon>Pleosporales</taxon>
        <taxon>Massarineae</taxon>
        <taxon>Didymosphaeriaceae</taxon>
        <taxon>Didymosphaeria</taxon>
    </lineage>
</organism>
<dbReference type="InterPro" id="IPR016161">
    <property type="entry name" value="Ald_DH/histidinol_DH"/>
</dbReference>
<evidence type="ECO:0000256" key="9">
    <source>
        <dbReference type="ARBA" id="ARBA00022723"/>
    </source>
</evidence>
<comment type="pathway">
    <text evidence="6">Amino-acid biosynthesis; L-histidine biosynthesis; L-histidine from 5-phospho-alpha-D-ribose 1-diphosphate: step 2/9.</text>
</comment>
<dbReference type="HAMAP" id="MF_01024">
    <property type="entry name" value="HisD"/>
    <property type="match status" value="1"/>
</dbReference>
<keyword evidence="16 19" id="KW-0368">Histidine biosynthesis</keyword>
<comment type="similarity">
    <text evidence="7 19">In the C-terminal section; belongs to the histidinol dehydrogenase family.</text>
</comment>
<protein>
    <recommendedName>
        <fullName evidence="19">Histidine biosynthesis trifunctional protein</fullName>
    </recommendedName>
    <domain>
        <recommendedName>
            <fullName evidence="19">Phosphoribosyl-AMP cyclohydrolase</fullName>
            <ecNumber evidence="19">3.5.4.19</ecNumber>
        </recommendedName>
    </domain>
    <domain>
        <recommendedName>
            <fullName evidence="19">Phosphoribosyl-ATP pyrophosphohydrolase</fullName>
            <ecNumber evidence="19">3.6.1.31</ecNumber>
        </recommendedName>
    </domain>
    <domain>
        <recommendedName>
            <fullName evidence="19">Histidinol dehydrogenase</fullName>
            <shortName evidence="19">HDH</shortName>
            <ecNumber evidence="19">1.1.1.23</ecNumber>
        </recommendedName>
    </domain>
</protein>
<dbReference type="Gene3D" id="1.20.5.1300">
    <property type="match status" value="1"/>
</dbReference>
<keyword evidence="17" id="KW-0511">Multifunctional enzyme</keyword>
<evidence type="ECO:0000256" key="14">
    <source>
        <dbReference type="ARBA" id="ARBA00023002"/>
    </source>
</evidence>
<evidence type="ECO:0000256" key="8">
    <source>
        <dbReference type="ARBA" id="ARBA00022605"/>
    </source>
</evidence>
<dbReference type="SUPFAM" id="SSF101386">
    <property type="entry name" value="all-alpha NTP pyrophosphatases"/>
    <property type="match status" value="1"/>
</dbReference>
<evidence type="ECO:0000256" key="2">
    <source>
        <dbReference type="ARBA" id="ARBA00001460"/>
    </source>
</evidence>
<dbReference type="Pfam" id="PF00815">
    <property type="entry name" value="Histidinol_dh"/>
    <property type="match status" value="1"/>
</dbReference>
<dbReference type="FunFam" id="3.40.50.1980:FF:000001">
    <property type="entry name" value="Histidinol dehydrogenase"/>
    <property type="match status" value="1"/>
</dbReference>
<keyword evidence="13 19" id="KW-0067">ATP-binding</keyword>
<dbReference type="InterPro" id="IPR038019">
    <property type="entry name" value="PRib_AMP_CycHydrolase_sf"/>
</dbReference>
<evidence type="ECO:0000313" key="22">
    <source>
        <dbReference type="Proteomes" id="UP001140513"/>
    </source>
</evidence>
<dbReference type="InterPro" id="IPR008179">
    <property type="entry name" value="HisE"/>
</dbReference>
<gene>
    <name evidence="21" type="primary">HIS4</name>
    <name evidence="21" type="ORF">N0V89_002912</name>
</gene>
<dbReference type="PROSITE" id="PS00611">
    <property type="entry name" value="HISOL_DEHYDROGENASE"/>
    <property type="match status" value="1"/>
</dbReference>
<comment type="catalytic activity">
    <reaction evidence="18 19">
        <text>L-histidinol + 2 NAD(+) + H2O = L-histidine + 2 NADH + 3 H(+)</text>
        <dbReference type="Rhea" id="RHEA:20641"/>
        <dbReference type="ChEBI" id="CHEBI:15377"/>
        <dbReference type="ChEBI" id="CHEBI:15378"/>
        <dbReference type="ChEBI" id="CHEBI:57540"/>
        <dbReference type="ChEBI" id="CHEBI:57595"/>
        <dbReference type="ChEBI" id="CHEBI:57699"/>
        <dbReference type="ChEBI" id="CHEBI:57945"/>
        <dbReference type="EC" id="1.1.1.23"/>
    </reaction>
</comment>
<evidence type="ECO:0000256" key="16">
    <source>
        <dbReference type="ARBA" id="ARBA00023102"/>
    </source>
</evidence>
<dbReference type="GO" id="GO:0005524">
    <property type="term" value="F:ATP binding"/>
    <property type="evidence" value="ECO:0007669"/>
    <property type="project" value="UniProtKB-UniRule"/>
</dbReference>
<keyword evidence="14 19" id="KW-0560">Oxidoreductase</keyword>
<dbReference type="InterPro" id="IPR002496">
    <property type="entry name" value="PRib_AMP_CycHydrolase_dom"/>
</dbReference>
<dbReference type="PANTHER" id="PTHR21256">
    <property type="entry name" value="HISTIDINOL DEHYDROGENASE HDH"/>
    <property type="match status" value="1"/>
</dbReference>
<dbReference type="PANTHER" id="PTHR21256:SF2">
    <property type="entry name" value="HISTIDINE BIOSYNTHESIS TRIFUNCTIONAL PROTEIN"/>
    <property type="match status" value="1"/>
</dbReference>
<comment type="catalytic activity">
    <reaction evidence="1 19">
        <text>1-(5-phospho-beta-D-ribosyl)-5'-AMP + H2O = 1-(5-phospho-beta-D-ribosyl)-5-[(5-phospho-beta-D-ribosylamino)methylideneamino]imidazole-4-carboxamide</text>
        <dbReference type="Rhea" id="RHEA:20049"/>
        <dbReference type="ChEBI" id="CHEBI:15377"/>
        <dbReference type="ChEBI" id="CHEBI:58435"/>
        <dbReference type="ChEBI" id="CHEBI:59457"/>
        <dbReference type="EC" id="3.5.4.19"/>
    </reaction>
</comment>
<keyword evidence="8 19" id="KW-0028">Amino-acid biosynthesis</keyword>
<dbReference type="GO" id="GO:0004399">
    <property type="term" value="F:histidinol dehydrogenase activity"/>
    <property type="evidence" value="ECO:0007669"/>
    <property type="project" value="UniProtKB-UniRule"/>
</dbReference>
<dbReference type="FunFam" id="1.20.5.1300:FF:000001">
    <property type="entry name" value="Histidine biosynthesis trifunctional protein"/>
    <property type="match status" value="1"/>
</dbReference>
<feature type="domain" description="Phosphoribosyl-AMP cyclohydrolase" evidence="20">
    <location>
        <begin position="222"/>
        <end position="293"/>
    </location>
</feature>
<dbReference type="RefSeq" id="XP_056075189.1">
    <property type="nucleotide sequence ID" value="XM_056211716.1"/>
</dbReference>
<dbReference type="SUPFAM" id="SSF53720">
    <property type="entry name" value="ALDH-like"/>
    <property type="match status" value="1"/>
</dbReference>
<dbReference type="Gene3D" id="3.40.50.1980">
    <property type="entry name" value="Nitrogenase molybdenum iron protein domain"/>
    <property type="match status" value="2"/>
</dbReference>
<evidence type="ECO:0000256" key="19">
    <source>
        <dbReference type="PIRNR" id="PIRNR001257"/>
    </source>
</evidence>
<dbReference type="GO" id="GO:0051287">
    <property type="term" value="F:NAD binding"/>
    <property type="evidence" value="ECO:0007669"/>
    <property type="project" value="UniProtKB-UniRule"/>
</dbReference>
<evidence type="ECO:0000256" key="3">
    <source>
        <dbReference type="ARBA" id="ARBA00001947"/>
    </source>
</evidence>
<evidence type="ECO:0000256" key="18">
    <source>
        <dbReference type="ARBA" id="ARBA00049489"/>
    </source>
</evidence>
<reference evidence="21" key="1">
    <citation type="submission" date="2022-10" db="EMBL/GenBank/DDBJ databases">
        <title>Tapping the CABI collections for fungal endophytes: first genome assemblies for Collariella, Neodidymelliopsis, Ascochyta clinopodiicola, Didymella pomorum, Didymosphaeria variabile, Neocosmospora piperis and Neocucurbitaria cava.</title>
        <authorList>
            <person name="Hill R."/>
        </authorList>
    </citation>
    <scope>NUCLEOTIDE SEQUENCE</scope>
    <source>
        <strain evidence="21">IMI 356815</strain>
    </source>
</reference>
<dbReference type="EMBL" id="JAPEUX010000002">
    <property type="protein sequence ID" value="KAJ4358330.1"/>
    <property type="molecule type" value="Genomic_DNA"/>
</dbReference>
<dbReference type="NCBIfam" id="TIGR00069">
    <property type="entry name" value="hisD"/>
    <property type="match status" value="1"/>
</dbReference>
<keyword evidence="15 19" id="KW-0520">NAD</keyword>
<dbReference type="Proteomes" id="UP001140513">
    <property type="component" value="Unassembled WGS sequence"/>
</dbReference>
<dbReference type="FunFam" id="3.40.50.1980:FF:000050">
    <property type="entry name" value="Histidine biosynthesis trifunctional protein"/>
    <property type="match status" value="1"/>
</dbReference>
<dbReference type="GO" id="GO:0004635">
    <property type="term" value="F:phosphoribosyl-AMP cyclohydrolase activity"/>
    <property type="evidence" value="ECO:0007669"/>
    <property type="project" value="UniProtKB-UniRule"/>
</dbReference>
<dbReference type="Pfam" id="PF01503">
    <property type="entry name" value="PRA-PH"/>
    <property type="match status" value="1"/>
</dbReference>
<dbReference type="InterPro" id="IPR021130">
    <property type="entry name" value="PRib-ATP_PPHydrolase-like"/>
</dbReference>
<evidence type="ECO:0000259" key="20">
    <source>
        <dbReference type="Pfam" id="PF01502"/>
    </source>
</evidence>
<dbReference type="FunFam" id="3.10.20.810:FF:000002">
    <property type="entry name" value="Histidine biosynthesis trifunctional protein"/>
    <property type="match status" value="1"/>
</dbReference>
<evidence type="ECO:0000313" key="21">
    <source>
        <dbReference type="EMBL" id="KAJ4358330.1"/>
    </source>
</evidence>
<dbReference type="PRINTS" id="PR00083">
    <property type="entry name" value="HOLDHDRGNASE"/>
</dbReference>
<evidence type="ECO:0000256" key="1">
    <source>
        <dbReference type="ARBA" id="ARBA00000024"/>
    </source>
</evidence>
<dbReference type="GeneID" id="80906442"/>
<evidence type="ECO:0000256" key="15">
    <source>
        <dbReference type="ARBA" id="ARBA00023027"/>
    </source>
</evidence>
<comment type="caution">
    <text evidence="21">The sequence shown here is derived from an EMBL/GenBank/DDBJ whole genome shotgun (WGS) entry which is preliminary data.</text>
</comment>
<evidence type="ECO:0000256" key="11">
    <source>
        <dbReference type="ARBA" id="ARBA00022801"/>
    </source>
</evidence>
<evidence type="ECO:0000256" key="12">
    <source>
        <dbReference type="ARBA" id="ARBA00022833"/>
    </source>
</evidence>
<dbReference type="InterPro" id="IPR016298">
    <property type="entry name" value="Histidine_synth_trifunct"/>
</dbReference>
<comment type="pathway">
    <text evidence="4">Amino-acid biosynthesis; L-histidine biosynthesis; L-histidine from 5-phospho-alpha-D-ribose 1-diphosphate: step 9/9.</text>
</comment>
<name>A0A9W8XSJ9_9PLEO</name>
<dbReference type="PIRSF" id="PIRSF001257">
    <property type="entry name" value="His_trifunctional"/>
    <property type="match status" value="1"/>
</dbReference>
<dbReference type="OrthoDB" id="1703565at2759"/>
<dbReference type="EC" id="3.5.4.19" evidence="19"/>
<dbReference type="GO" id="GO:0000105">
    <property type="term" value="P:L-histidine biosynthetic process"/>
    <property type="evidence" value="ECO:0007669"/>
    <property type="project" value="UniProtKB-UniRule"/>
</dbReference>
<accession>A0A9W8XSJ9</accession>
<dbReference type="EC" id="1.1.1.23" evidence="19"/>